<dbReference type="SUPFAM" id="SSF51338">
    <property type="entry name" value="Composite domain of metallo-dependent hydrolases"/>
    <property type="match status" value="1"/>
</dbReference>
<reference evidence="10 11" key="1">
    <citation type="submission" date="2011-01" db="EMBL/GenBank/DDBJ databases">
        <title>Whole genome sequence of Caldisericum exile AZM16c01.</title>
        <authorList>
            <person name="Narita-Yamada S."/>
            <person name="Kawakoshi A."/>
            <person name="Nakamura S."/>
            <person name="Sasagawa M."/>
            <person name="Fukada J."/>
            <person name="Sekine M."/>
            <person name="Kato Y."/>
            <person name="Fukai R."/>
            <person name="Sasaki K."/>
            <person name="Hanamaki A."/>
            <person name="Narita H."/>
            <person name="Konno Y."/>
            <person name="Mori K."/>
            <person name="Yamazaki S."/>
            <person name="Suzuki K."/>
            <person name="Fujita N."/>
        </authorList>
    </citation>
    <scope>NUCLEOTIDE SEQUENCE [LARGE SCALE GENOMIC DNA]</scope>
    <source>
        <strain evidence="11">DSM 21853 / NBRC 104410 / AZM16c01</strain>
    </source>
</reference>
<dbReference type="CDD" id="cd00854">
    <property type="entry name" value="NagA"/>
    <property type="match status" value="1"/>
</dbReference>
<dbReference type="InterPro" id="IPR003764">
    <property type="entry name" value="GlcNAc_6-P_deAcase"/>
</dbReference>
<evidence type="ECO:0000256" key="2">
    <source>
        <dbReference type="ARBA" id="ARBA00022723"/>
    </source>
</evidence>
<feature type="domain" description="Amidohydrolase-related" evidence="9">
    <location>
        <begin position="52"/>
        <end position="374"/>
    </location>
</feature>
<organism evidence="10 11">
    <name type="scientific">Caldisericum exile (strain DSM 21853 / NBRC 104410 / AZM16c01)</name>
    <dbReference type="NCBI Taxonomy" id="511051"/>
    <lineage>
        <taxon>Bacteria</taxon>
        <taxon>Pseudomonadati</taxon>
        <taxon>Caldisericota/Cryosericota group</taxon>
        <taxon>Caldisericota</taxon>
        <taxon>Caldisericia</taxon>
        <taxon>Caldisericales</taxon>
        <taxon>Caldisericaceae</taxon>
        <taxon>Caldisericum</taxon>
    </lineage>
</organism>
<feature type="binding site" evidence="7">
    <location>
        <position position="225"/>
    </location>
    <ligand>
        <name>substrate</name>
    </ligand>
</feature>
<keyword evidence="3 5" id="KW-0378">Hydrolase</keyword>
<dbReference type="AlphaFoldDB" id="A0A7U6GDN0"/>
<keyword evidence="11" id="KW-1185">Reference proteome</keyword>
<feature type="binding site" evidence="7">
    <location>
        <position position="248"/>
    </location>
    <ligand>
        <name>substrate</name>
    </ligand>
</feature>
<dbReference type="Gene3D" id="3.20.20.140">
    <property type="entry name" value="Metal-dependent hydrolases"/>
    <property type="match status" value="1"/>
</dbReference>
<comment type="similarity">
    <text evidence="1 5">Belongs to the metallo-dependent hydrolases superfamily. NagA family.</text>
</comment>
<evidence type="ECO:0000256" key="8">
    <source>
        <dbReference type="PIRSR" id="PIRSR038994-3"/>
    </source>
</evidence>
<dbReference type="EMBL" id="AP012051">
    <property type="protein sequence ID" value="BAL80431.1"/>
    <property type="molecule type" value="Genomic_DNA"/>
</dbReference>
<dbReference type="OrthoDB" id="9776488at2"/>
<evidence type="ECO:0000256" key="5">
    <source>
        <dbReference type="PIRNR" id="PIRNR038994"/>
    </source>
</evidence>
<accession>A0A7U6GDN0</accession>
<dbReference type="Gene3D" id="2.30.40.10">
    <property type="entry name" value="Urease, subunit C, domain 1"/>
    <property type="match status" value="1"/>
</dbReference>
<proteinExistence type="inferred from homology"/>
<feature type="binding site" evidence="7">
    <location>
        <begin position="302"/>
        <end position="304"/>
    </location>
    <ligand>
        <name>substrate</name>
    </ligand>
</feature>
<dbReference type="KEGG" id="cex:CSE_03050"/>
<sequence>MEYKDVRIFKVSRMYTPNYLEGEFYIKVVNGTISEITKKRPDGNFIDLSQFIVMPGFVDVHIHGFEGFDVSESGMDAVIEMSRRLPKTGVVAFLPTFVSIPFEDLKKKLESIKLDYKGFYAVPLGVHVEGAFINPKKKGAMDNRFFISGDTEKAKEIIQFKNVKMLTVAPEVEGALEVINFLVKNEISVSIGHSDATFEEVLEAYLNGANSITHLFNAMAPFNHREPSVIGGALYFDFYLQIIADTHHTSPYVLKLLKPYSDRVVLITDAIEATNLREGVYKLGSFEVFVKDGTARLSDGTLAGSILTMDKGFKNLVMYGDFSIEQAVRAASLNPLKSIHNFSFGEIKVNKLANFVCVDNGFNVRKTIINGEIVYEE</sequence>
<evidence type="ECO:0000313" key="11">
    <source>
        <dbReference type="Proteomes" id="UP000004793"/>
    </source>
</evidence>
<dbReference type="InterPro" id="IPR006680">
    <property type="entry name" value="Amidohydro-rel"/>
</dbReference>
<dbReference type="PANTHER" id="PTHR11113:SF14">
    <property type="entry name" value="N-ACETYLGLUCOSAMINE-6-PHOSPHATE DEACETYLASE"/>
    <property type="match status" value="1"/>
</dbReference>
<dbReference type="InterPro" id="IPR032466">
    <property type="entry name" value="Metal_Hydrolase"/>
</dbReference>
<dbReference type="SUPFAM" id="SSF51556">
    <property type="entry name" value="Metallo-dependent hydrolases"/>
    <property type="match status" value="1"/>
</dbReference>
<feature type="binding site" evidence="8">
    <location>
        <position position="129"/>
    </location>
    <ligand>
        <name>Zn(2+)</name>
        <dbReference type="ChEBI" id="CHEBI:29105"/>
    </ligand>
</feature>
<evidence type="ECO:0000256" key="7">
    <source>
        <dbReference type="PIRSR" id="PIRSR038994-2"/>
    </source>
</evidence>
<dbReference type="Proteomes" id="UP000004793">
    <property type="component" value="Chromosome"/>
</dbReference>
<evidence type="ECO:0000256" key="1">
    <source>
        <dbReference type="ARBA" id="ARBA00010716"/>
    </source>
</evidence>
<evidence type="ECO:0000259" key="9">
    <source>
        <dbReference type="Pfam" id="PF01979"/>
    </source>
</evidence>
<dbReference type="NCBIfam" id="TIGR00221">
    <property type="entry name" value="nagA"/>
    <property type="match status" value="1"/>
</dbReference>
<comment type="cofactor">
    <cofactor evidence="8">
        <name>a divalent metal cation</name>
        <dbReference type="ChEBI" id="CHEBI:60240"/>
    </cofactor>
    <text evidence="8">Binds 1 divalent metal cation per subunit.</text>
</comment>
<dbReference type="PANTHER" id="PTHR11113">
    <property type="entry name" value="N-ACETYLGLUCOSAMINE-6-PHOSPHATE DEACETYLASE"/>
    <property type="match status" value="1"/>
</dbReference>
<name>A0A7U6GDN0_CALEA</name>
<evidence type="ECO:0000256" key="6">
    <source>
        <dbReference type="PIRSR" id="PIRSR038994-1"/>
    </source>
</evidence>
<feature type="binding site" evidence="7">
    <location>
        <begin position="217"/>
        <end position="218"/>
    </location>
    <ligand>
        <name>substrate</name>
    </ligand>
</feature>
<dbReference type="InterPro" id="IPR011059">
    <property type="entry name" value="Metal-dep_hydrolase_composite"/>
</dbReference>
<dbReference type="EC" id="3.5.1.25" evidence="10"/>
<dbReference type="GO" id="GO:0008448">
    <property type="term" value="F:N-acetylglucosamine-6-phosphate deacetylase activity"/>
    <property type="evidence" value="ECO:0007669"/>
    <property type="project" value="UniProtKB-EC"/>
</dbReference>
<feature type="binding site" evidence="8">
    <location>
        <position position="193"/>
    </location>
    <ligand>
        <name>Zn(2+)</name>
        <dbReference type="ChEBI" id="CHEBI:29105"/>
    </ligand>
</feature>
<dbReference type="GO" id="GO:0046872">
    <property type="term" value="F:metal ion binding"/>
    <property type="evidence" value="ECO:0007669"/>
    <property type="project" value="UniProtKB-KW"/>
</dbReference>
<protein>
    <submittedName>
        <fullName evidence="10">N-acetylglucosamine-6-phosphate deacetylase</fullName>
        <ecNumber evidence="10">3.5.1.25</ecNumber>
    </submittedName>
</protein>
<gene>
    <name evidence="10" type="primary">nagA</name>
    <name evidence="10" type="ordered locus">CSE_03050</name>
</gene>
<evidence type="ECO:0000256" key="3">
    <source>
        <dbReference type="ARBA" id="ARBA00022801"/>
    </source>
</evidence>
<evidence type="ECO:0000256" key="4">
    <source>
        <dbReference type="ARBA" id="ARBA00023277"/>
    </source>
</evidence>
<dbReference type="RefSeq" id="WP_014452838.1">
    <property type="nucleotide sequence ID" value="NC_017096.1"/>
</dbReference>
<dbReference type="GO" id="GO:0006046">
    <property type="term" value="P:N-acetylglucosamine catabolic process"/>
    <property type="evidence" value="ECO:0007669"/>
    <property type="project" value="TreeGrafter"/>
</dbReference>
<dbReference type="Pfam" id="PF01979">
    <property type="entry name" value="Amidohydro_1"/>
    <property type="match status" value="1"/>
</dbReference>
<keyword evidence="4 5" id="KW-0119">Carbohydrate metabolism</keyword>
<feature type="binding site" evidence="8">
    <location>
        <position position="214"/>
    </location>
    <ligand>
        <name>Zn(2+)</name>
        <dbReference type="ChEBI" id="CHEBI:29105"/>
    </ligand>
</feature>
<keyword evidence="2 8" id="KW-0479">Metal-binding</keyword>
<feature type="binding site" evidence="7">
    <location>
        <position position="140"/>
    </location>
    <ligand>
        <name>substrate</name>
    </ligand>
</feature>
<feature type="active site" description="Proton donor/acceptor" evidence="6">
    <location>
        <position position="269"/>
    </location>
</feature>
<dbReference type="PIRSF" id="PIRSF038994">
    <property type="entry name" value="NagA"/>
    <property type="match status" value="1"/>
</dbReference>
<evidence type="ECO:0000313" key="10">
    <source>
        <dbReference type="EMBL" id="BAL80431.1"/>
    </source>
</evidence>